<evidence type="ECO:0000313" key="2">
    <source>
        <dbReference type="Proteomes" id="UP000076268"/>
    </source>
</evidence>
<dbReference type="PANTHER" id="PTHR10000:SF8">
    <property type="entry name" value="HAD SUPERFAMILY HYDROLASE-LIKE, TYPE 3"/>
    <property type="match status" value="1"/>
</dbReference>
<gene>
    <name evidence="1" type="ORF">AXX12_08890</name>
</gene>
<dbReference type="Gene3D" id="3.30.1240.10">
    <property type="match status" value="1"/>
</dbReference>
<dbReference type="EMBL" id="LSGP01000017">
    <property type="protein sequence ID" value="KYZ76536.1"/>
    <property type="molecule type" value="Genomic_DNA"/>
</dbReference>
<comment type="caution">
    <text evidence="1">The sequence shown here is derived from an EMBL/GenBank/DDBJ whole genome shotgun (WGS) entry which is preliminary data.</text>
</comment>
<dbReference type="InterPro" id="IPR023214">
    <property type="entry name" value="HAD_sf"/>
</dbReference>
<dbReference type="PANTHER" id="PTHR10000">
    <property type="entry name" value="PHOSPHOSERINE PHOSPHATASE"/>
    <property type="match status" value="1"/>
</dbReference>
<keyword evidence="2" id="KW-1185">Reference proteome</keyword>
<reference evidence="1 2" key="1">
    <citation type="submission" date="2016-02" db="EMBL/GenBank/DDBJ databases">
        <title>Anaerosporomusa subterraneum gen. nov., sp. nov., a spore-forming obligate anaerobe isolated from saprolite.</title>
        <authorList>
            <person name="Choi J.K."/>
            <person name="Shah M."/>
            <person name="Yee N."/>
        </authorList>
    </citation>
    <scope>NUCLEOTIDE SEQUENCE [LARGE SCALE GENOMIC DNA]</scope>
    <source>
        <strain evidence="1 2">RU4</strain>
    </source>
</reference>
<dbReference type="InterPro" id="IPR006379">
    <property type="entry name" value="HAD-SF_hydro_IIB"/>
</dbReference>
<dbReference type="NCBIfam" id="TIGR01484">
    <property type="entry name" value="HAD-SF-IIB"/>
    <property type="match status" value="1"/>
</dbReference>
<dbReference type="SFLD" id="SFLDG01144">
    <property type="entry name" value="C2.B.4:_PGP_Like"/>
    <property type="match status" value="1"/>
</dbReference>
<dbReference type="OrthoDB" id="9781413at2"/>
<dbReference type="Proteomes" id="UP000076268">
    <property type="component" value="Unassembled WGS sequence"/>
</dbReference>
<dbReference type="PROSITE" id="PS01229">
    <property type="entry name" value="COF_2"/>
    <property type="match status" value="1"/>
</dbReference>
<accession>A0A154BRG3</accession>
<dbReference type="InterPro" id="IPR036412">
    <property type="entry name" value="HAD-like_sf"/>
</dbReference>
<dbReference type="GO" id="GO:0016791">
    <property type="term" value="F:phosphatase activity"/>
    <property type="evidence" value="ECO:0007669"/>
    <property type="project" value="TreeGrafter"/>
</dbReference>
<dbReference type="SFLD" id="SFLDS00003">
    <property type="entry name" value="Haloacid_Dehalogenase"/>
    <property type="match status" value="1"/>
</dbReference>
<dbReference type="Gene3D" id="3.40.50.1000">
    <property type="entry name" value="HAD superfamily/HAD-like"/>
    <property type="match status" value="1"/>
</dbReference>
<dbReference type="Pfam" id="PF08282">
    <property type="entry name" value="Hydrolase_3"/>
    <property type="match status" value="1"/>
</dbReference>
<dbReference type="GO" id="GO:0000287">
    <property type="term" value="F:magnesium ion binding"/>
    <property type="evidence" value="ECO:0007669"/>
    <property type="project" value="TreeGrafter"/>
</dbReference>
<name>A0A154BRG3_ANASB</name>
<sequence length="265" mass="29141">MIKLVALDMDDTLLNKQAVISPRNAEVIRRAMAQGVTVTIATGRMFRSARPFAEGLGLDVPLITYNGALIRGALSGETLLDRPIAADIAGEVLALFREKGWYIQTYVDDVLYVAEMNDKVRYYEQLAKVSATVLGDVFYTRLQTPSKMLAMAEPDQVTIMKQTLQARFGDLLYLAVSKPTYLEMVNPAVNKGTALAFLSERLGISREEIMAVGDSFNDLDMIKYAGWGVAMGNAPDQVKQQAQAVVSANDNDGVAEAFEQFVFDH</sequence>
<dbReference type="NCBIfam" id="TIGR00099">
    <property type="entry name" value="Cof-subfamily"/>
    <property type="match status" value="1"/>
</dbReference>
<dbReference type="RefSeq" id="WP_066242167.1">
    <property type="nucleotide sequence ID" value="NZ_LSGP01000017.1"/>
</dbReference>
<dbReference type="SUPFAM" id="SSF56784">
    <property type="entry name" value="HAD-like"/>
    <property type="match status" value="1"/>
</dbReference>
<dbReference type="InterPro" id="IPR000150">
    <property type="entry name" value="Cof"/>
</dbReference>
<dbReference type="AlphaFoldDB" id="A0A154BRG3"/>
<dbReference type="GO" id="GO:0005829">
    <property type="term" value="C:cytosol"/>
    <property type="evidence" value="ECO:0007669"/>
    <property type="project" value="TreeGrafter"/>
</dbReference>
<dbReference type="SFLD" id="SFLDG01140">
    <property type="entry name" value="C2.B:_Phosphomannomutase_and_P"/>
    <property type="match status" value="1"/>
</dbReference>
<evidence type="ECO:0000313" key="1">
    <source>
        <dbReference type="EMBL" id="KYZ76536.1"/>
    </source>
</evidence>
<protein>
    <submittedName>
        <fullName evidence="1">Hydrolase Cof</fullName>
    </submittedName>
</protein>
<dbReference type="STRING" id="1794912.AXX12_08890"/>
<keyword evidence="1" id="KW-0378">Hydrolase</keyword>
<proteinExistence type="predicted"/>
<organism evidence="1 2">
    <name type="scientific">Anaerosporomusa subterranea</name>
    <dbReference type="NCBI Taxonomy" id="1794912"/>
    <lineage>
        <taxon>Bacteria</taxon>
        <taxon>Bacillati</taxon>
        <taxon>Bacillota</taxon>
        <taxon>Negativicutes</taxon>
        <taxon>Acetonemataceae</taxon>
        <taxon>Anaerosporomusa</taxon>
    </lineage>
</organism>
<dbReference type="CDD" id="cd07516">
    <property type="entry name" value="HAD_Pase"/>
    <property type="match status" value="1"/>
</dbReference>